<dbReference type="EMBL" id="FOSQ01000003">
    <property type="protein sequence ID" value="SFK52489.1"/>
    <property type="molecule type" value="Genomic_DNA"/>
</dbReference>
<protein>
    <recommendedName>
        <fullName evidence="2">Toxin CcdB</fullName>
    </recommendedName>
    <alternativeName>
        <fullName evidence="7">Cytotoxic protein CcdB</fullName>
    </alternativeName>
    <alternativeName>
        <fullName evidence="6">Protein LetD</fullName>
    </alternativeName>
</protein>
<keyword evidence="3" id="KW-0678">Repressor</keyword>
<dbReference type="GO" id="GO:0006276">
    <property type="term" value="P:plasmid maintenance"/>
    <property type="evidence" value="ECO:0007669"/>
    <property type="project" value="InterPro"/>
</dbReference>
<keyword evidence="5" id="KW-0804">Transcription</keyword>
<dbReference type="SUPFAM" id="SSF50118">
    <property type="entry name" value="Cell growth inhibitor/plasmid maintenance toxic component"/>
    <property type="match status" value="1"/>
</dbReference>
<evidence type="ECO:0000256" key="1">
    <source>
        <dbReference type="ARBA" id="ARBA00005230"/>
    </source>
</evidence>
<dbReference type="Gene3D" id="2.30.30.110">
    <property type="match status" value="1"/>
</dbReference>
<evidence type="ECO:0000256" key="3">
    <source>
        <dbReference type="ARBA" id="ARBA00022491"/>
    </source>
</evidence>
<gene>
    <name evidence="8" type="ORF">SAMN02745775_103215</name>
</gene>
<evidence type="ECO:0000256" key="6">
    <source>
        <dbReference type="ARBA" id="ARBA00029628"/>
    </source>
</evidence>
<dbReference type="Pfam" id="PF01845">
    <property type="entry name" value="CcdB"/>
    <property type="match status" value="1"/>
</dbReference>
<dbReference type="InterPro" id="IPR011067">
    <property type="entry name" value="Plasmid_toxin/cell-grow_inhib"/>
</dbReference>
<evidence type="ECO:0000256" key="5">
    <source>
        <dbReference type="ARBA" id="ARBA00023163"/>
    </source>
</evidence>
<dbReference type="Proteomes" id="UP000199473">
    <property type="component" value="Unassembled WGS sequence"/>
</dbReference>
<dbReference type="OrthoDB" id="9813510at2"/>
<dbReference type="RefSeq" id="WP_092959412.1">
    <property type="nucleotide sequence ID" value="NZ_FOSQ01000003.1"/>
</dbReference>
<organism evidence="8 9">
    <name type="scientific">Falsiroseomonas stagni DSM 19981</name>
    <dbReference type="NCBI Taxonomy" id="1123062"/>
    <lineage>
        <taxon>Bacteria</taxon>
        <taxon>Pseudomonadati</taxon>
        <taxon>Pseudomonadota</taxon>
        <taxon>Alphaproteobacteria</taxon>
        <taxon>Acetobacterales</taxon>
        <taxon>Roseomonadaceae</taxon>
        <taxon>Falsiroseomonas</taxon>
    </lineage>
</organism>
<keyword evidence="9" id="KW-1185">Reference proteome</keyword>
<sequence>MAQFDLHRAATGYLLDVQHELHDQLSTRVVVPLLPAATAPKPSRGLNPAIEVEGEPHLLFPQYLAAVPRRELGHPVANLAPHHDDITRALGLLLTGF</sequence>
<accession>A0A1I4A9M4</accession>
<proteinExistence type="inferred from homology"/>
<evidence type="ECO:0000313" key="8">
    <source>
        <dbReference type="EMBL" id="SFK52489.1"/>
    </source>
</evidence>
<reference evidence="8 9" key="1">
    <citation type="submission" date="2016-10" db="EMBL/GenBank/DDBJ databases">
        <authorList>
            <person name="de Groot N.N."/>
        </authorList>
    </citation>
    <scope>NUCLEOTIDE SEQUENCE [LARGE SCALE GENOMIC DNA]</scope>
    <source>
        <strain evidence="8 9">DSM 19981</strain>
    </source>
</reference>
<keyword evidence="4" id="KW-0805">Transcription regulation</keyword>
<dbReference type="InterPro" id="IPR002712">
    <property type="entry name" value="CcdB"/>
</dbReference>
<evidence type="ECO:0000256" key="4">
    <source>
        <dbReference type="ARBA" id="ARBA00023015"/>
    </source>
</evidence>
<evidence type="ECO:0000313" key="9">
    <source>
        <dbReference type="Proteomes" id="UP000199473"/>
    </source>
</evidence>
<dbReference type="STRING" id="1123062.SAMN02745775_103215"/>
<evidence type="ECO:0000256" key="7">
    <source>
        <dbReference type="ARBA" id="ARBA00033135"/>
    </source>
</evidence>
<dbReference type="AlphaFoldDB" id="A0A1I4A9M4"/>
<name>A0A1I4A9M4_9PROT</name>
<dbReference type="GO" id="GO:0008657">
    <property type="term" value="F:DNA topoisomerase type II (double strand cut, ATP-hydrolyzing) inhibitor activity"/>
    <property type="evidence" value="ECO:0007669"/>
    <property type="project" value="InterPro"/>
</dbReference>
<evidence type="ECO:0000256" key="2">
    <source>
        <dbReference type="ARBA" id="ARBA00015075"/>
    </source>
</evidence>
<comment type="similarity">
    <text evidence="1">Belongs to the CcdB toxin family.</text>
</comment>